<name>A0A915CUF4_9BILA</name>
<evidence type="ECO:0000259" key="2">
    <source>
        <dbReference type="PROSITE" id="PS50097"/>
    </source>
</evidence>
<dbReference type="InterPro" id="IPR011333">
    <property type="entry name" value="SKP1/BTB/POZ_sf"/>
</dbReference>
<feature type="domain" description="BTB" evidence="2">
    <location>
        <begin position="147"/>
        <end position="176"/>
    </location>
</feature>
<dbReference type="SUPFAM" id="SSF54695">
    <property type="entry name" value="POZ domain"/>
    <property type="match status" value="1"/>
</dbReference>
<dbReference type="WBParaSite" id="jg12732">
    <property type="protein sequence ID" value="jg12732"/>
    <property type="gene ID" value="jg12732"/>
</dbReference>
<dbReference type="Proteomes" id="UP000887574">
    <property type="component" value="Unplaced"/>
</dbReference>
<evidence type="ECO:0000313" key="3">
    <source>
        <dbReference type="Proteomes" id="UP000887574"/>
    </source>
</evidence>
<dbReference type="AlphaFoldDB" id="A0A915CUF4"/>
<dbReference type="Pfam" id="PF00651">
    <property type="entry name" value="BTB"/>
    <property type="match status" value="1"/>
</dbReference>
<dbReference type="Gene3D" id="3.30.710.10">
    <property type="entry name" value="Potassium Channel Kv1.1, Chain A"/>
    <property type="match status" value="1"/>
</dbReference>
<evidence type="ECO:0000313" key="4">
    <source>
        <dbReference type="WBParaSite" id="jg12732"/>
    </source>
</evidence>
<protein>
    <submittedName>
        <fullName evidence="4">BTB domain-containing protein</fullName>
    </submittedName>
</protein>
<dbReference type="InterPro" id="IPR000210">
    <property type="entry name" value="BTB/POZ_dom"/>
</dbReference>
<feature type="compositionally biased region" description="Acidic residues" evidence="1">
    <location>
        <begin position="1"/>
        <end position="11"/>
    </location>
</feature>
<sequence>MHQDSDSETDESGSAKGSTDSYFNSGAQIDFESSSATQNSSKTVRYNGRKEESCFTDSDDDDGEALLTVRGIESIAKDSRDQAPLPQLHLIPKRTHSTVSRINDDTDQWGADDLAAQTEYTLSLTDTKLKDALMSRVNTFRRNRELCDVVLFVKEHEILAHKLVLASISPALLTCF</sequence>
<organism evidence="3 4">
    <name type="scientific">Ditylenchus dipsaci</name>
    <dbReference type="NCBI Taxonomy" id="166011"/>
    <lineage>
        <taxon>Eukaryota</taxon>
        <taxon>Metazoa</taxon>
        <taxon>Ecdysozoa</taxon>
        <taxon>Nematoda</taxon>
        <taxon>Chromadorea</taxon>
        <taxon>Rhabditida</taxon>
        <taxon>Tylenchina</taxon>
        <taxon>Tylenchomorpha</taxon>
        <taxon>Sphaerularioidea</taxon>
        <taxon>Anguinidae</taxon>
        <taxon>Anguininae</taxon>
        <taxon>Ditylenchus</taxon>
    </lineage>
</organism>
<proteinExistence type="predicted"/>
<feature type="compositionally biased region" description="Polar residues" evidence="1">
    <location>
        <begin position="15"/>
        <end position="44"/>
    </location>
</feature>
<feature type="region of interest" description="Disordered" evidence="1">
    <location>
        <begin position="1"/>
        <end position="58"/>
    </location>
</feature>
<reference evidence="4" key="1">
    <citation type="submission" date="2022-11" db="UniProtKB">
        <authorList>
            <consortium name="WormBaseParasite"/>
        </authorList>
    </citation>
    <scope>IDENTIFICATION</scope>
</reference>
<accession>A0A915CUF4</accession>
<dbReference type="PROSITE" id="PS50097">
    <property type="entry name" value="BTB"/>
    <property type="match status" value="1"/>
</dbReference>
<keyword evidence="3" id="KW-1185">Reference proteome</keyword>
<evidence type="ECO:0000256" key="1">
    <source>
        <dbReference type="SAM" id="MobiDB-lite"/>
    </source>
</evidence>